<reference evidence="2 3" key="1">
    <citation type="submission" date="2019-04" db="EMBL/GenBank/DDBJ databases">
        <title>Lampropedia sp YIM MLB12 draf genome.</title>
        <authorList>
            <person name="Wang Y.-X."/>
        </authorList>
    </citation>
    <scope>NUCLEOTIDE SEQUENCE [LARGE SCALE GENOMIC DNA]</scope>
    <source>
        <strain evidence="2 3">YIM MLB12</strain>
    </source>
</reference>
<dbReference type="InterPro" id="IPR000120">
    <property type="entry name" value="Amidase"/>
</dbReference>
<dbReference type="AlphaFoldDB" id="A0A4S5BH28"/>
<dbReference type="EMBL" id="SSWX01000021">
    <property type="protein sequence ID" value="THJ31677.1"/>
    <property type="molecule type" value="Genomic_DNA"/>
</dbReference>
<comment type="caution">
    <text evidence="2">The sequence shown here is derived from an EMBL/GenBank/DDBJ whole genome shotgun (WGS) entry which is preliminary data.</text>
</comment>
<dbReference type="Proteomes" id="UP000306236">
    <property type="component" value="Unassembled WGS sequence"/>
</dbReference>
<dbReference type="OrthoDB" id="8641877at2"/>
<keyword evidence="3" id="KW-1185">Reference proteome</keyword>
<evidence type="ECO:0000313" key="3">
    <source>
        <dbReference type="Proteomes" id="UP000306236"/>
    </source>
</evidence>
<name>A0A4S5BH28_9BURK</name>
<protein>
    <submittedName>
        <fullName evidence="2">Amidase</fullName>
    </submittedName>
</protein>
<sequence>MGCMQQLTKPAWTKEADIQAFAWTAPEPAPDAQAQAQTGQTLPLAGQTFGVKDVIDVQDMPTQFGCAGMPLQHRTWDATVVAQLRAAGALPVGKTVTAEFAYSAPGPTRNPWNLAHTPGGSSSGSAAAVAAGMVDFALGTQTGGSIVRPAAFCGVVGFKPSFGLVHRQGMLVTAETLDTIGWFTPDIASSAQLLSVITQSAPLLPRTPKKVAWAAALPGLLPEMQHLLAAVKKTLHAADIAVQDMSAQQHVLDALAHVHGLTVRYELARGMLGIASDHGHLLSPNLQNVIREGMAQDTASYWMTQQQRHALSHTWLHAVGDAELIIAPSTYGPAPVGLGTTGSSLPNRPWSVLGWPCVHVPLVCNAQGLPMGVQLIAKPAADADLLAMAQSIQALCADSAMLQGSACISA</sequence>
<dbReference type="GO" id="GO:0003824">
    <property type="term" value="F:catalytic activity"/>
    <property type="evidence" value="ECO:0007669"/>
    <property type="project" value="InterPro"/>
</dbReference>
<feature type="domain" description="Amidase" evidence="1">
    <location>
        <begin position="17"/>
        <end position="386"/>
    </location>
</feature>
<dbReference type="PANTHER" id="PTHR11895">
    <property type="entry name" value="TRANSAMIDASE"/>
    <property type="match status" value="1"/>
</dbReference>
<dbReference type="Gene3D" id="3.90.1300.10">
    <property type="entry name" value="Amidase signature (AS) domain"/>
    <property type="match status" value="1"/>
</dbReference>
<organism evidence="2 3">
    <name type="scientific">Lampropedia aestuarii</name>
    <dbReference type="NCBI Taxonomy" id="2562762"/>
    <lineage>
        <taxon>Bacteria</taxon>
        <taxon>Pseudomonadati</taxon>
        <taxon>Pseudomonadota</taxon>
        <taxon>Betaproteobacteria</taxon>
        <taxon>Burkholderiales</taxon>
        <taxon>Comamonadaceae</taxon>
        <taxon>Lampropedia</taxon>
    </lineage>
</organism>
<gene>
    <name evidence="2" type="ORF">E8K88_14465</name>
</gene>
<dbReference type="SUPFAM" id="SSF75304">
    <property type="entry name" value="Amidase signature (AS) enzymes"/>
    <property type="match status" value="1"/>
</dbReference>
<dbReference type="InterPro" id="IPR036928">
    <property type="entry name" value="AS_sf"/>
</dbReference>
<accession>A0A4S5BH28</accession>
<dbReference type="InterPro" id="IPR023631">
    <property type="entry name" value="Amidase_dom"/>
</dbReference>
<evidence type="ECO:0000313" key="2">
    <source>
        <dbReference type="EMBL" id="THJ31677.1"/>
    </source>
</evidence>
<evidence type="ECO:0000259" key="1">
    <source>
        <dbReference type="Pfam" id="PF01425"/>
    </source>
</evidence>
<dbReference type="Pfam" id="PF01425">
    <property type="entry name" value="Amidase"/>
    <property type="match status" value="1"/>
</dbReference>
<proteinExistence type="predicted"/>
<dbReference type="PANTHER" id="PTHR11895:SF151">
    <property type="entry name" value="GLUTAMYL-TRNA(GLN) AMIDOTRANSFERASE SUBUNIT A"/>
    <property type="match status" value="1"/>
</dbReference>